<dbReference type="InterPro" id="IPR007018">
    <property type="entry name" value="Mediator_Med6"/>
</dbReference>
<dbReference type="GO" id="GO:0003712">
    <property type="term" value="F:transcription coregulator activity"/>
    <property type="evidence" value="ECO:0007669"/>
    <property type="project" value="InterPro"/>
</dbReference>
<dbReference type="Gene3D" id="3.10.450.580">
    <property type="entry name" value="Mediator complex, subunit Med6"/>
    <property type="match status" value="1"/>
</dbReference>
<proteinExistence type="inferred from homology"/>
<comment type="subunit">
    <text evidence="8">Component of the Mediator complex.</text>
</comment>
<dbReference type="PANTHER" id="PTHR13104">
    <property type="entry name" value="MED-6-RELATED"/>
    <property type="match status" value="1"/>
</dbReference>
<keyword evidence="8" id="KW-0010">Activator</keyword>
<comment type="subcellular location">
    <subcellularLocation>
        <location evidence="1 8">Nucleus</location>
    </subcellularLocation>
</comment>
<dbReference type="InterPro" id="IPR038566">
    <property type="entry name" value="Mediator_Med6_sf"/>
</dbReference>
<dbReference type="Pfam" id="PF04934">
    <property type="entry name" value="Med6"/>
    <property type="match status" value="1"/>
</dbReference>
<evidence type="ECO:0000256" key="2">
    <source>
        <dbReference type="ARBA" id="ARBA00007526"/>
    </source>
</evidence>
<evidence type="ECO:0000256" key="4">
    <source>
        <dbReference type="ARBA" id="ARBA00023015"/>
    </source>
</evidence>
<evidence type="ECO:0000313" key="11">
    <source>
        <dbReference type="Proteomes" id="UP000799757"/>
    </source>
</evidence>
<keyword evidence="4 8" id="KW-0805">Transcription regulation</keyword>
<dbReference type="GO" id="GO:0006357">
    <property type="term" value="P:regulation of transcription by RNA polymerase II"/>
    <property type="evidence" value="ECO:0007669"/>
    <property type="project" value="InterPro"/>
</dbReference>
<evidence type="ECO:0000256" key="7">
    <source>
        <dbReference type="ARBA" id="ARBA00031259"/>
    </source>
</evidence>
<feature type="non-terminal residue" evidence="10">
    <location>
        <position position="348"/>
    </location>
</feature>
<dbReference type="EMBL" id="MU001937">
    <property type="protein sequence ID" value="KAF2793227.1"/>
    <property type="molecule type" value="Genomic_DNA"/>
</dbReference>
<evidence type="ECO:0000256" key="5">
    <source>
        <dbReference type="ARBA" id="ARBA00023163"/>
    </source>
</evidence>
<dbReference type="GO" id="GO:0016592">
    <property type="term" value="C:mediator complex"/>
    <property type="evidence" value="ECO:0007669"/>
    <property type="project" value="InterPro"/>
</dbReference>
<feature type="compositionally biased region" description="Polar residues" evidence="9">
    <location>
        <begin position="338"/>
        <end position="348"/>
    </location>
</feature>
<evidence type="ECO:0000313" key="10">
    <source>
        <dbReference type="EMBL" id="KAF2793227.1"/>
    </source>
</evidence>
<reference evidence="10" key="1">
    <citation type="journal article" date="2020" name="Stud. Mycol.">
        <title>101 Dothideomycetes genomes: a test case for predicting lifestyles and emergence of pathogens.</title>
        <authorList>
            <person name="Haridas S."/>
            <person name="Albert R."/>
            <person name="Binder M."/>
            <person name="Bloem J."/>
            <person name="Labutti K."/>
            <person name="Salamov A."/>
            <person name="Andreopoulos B."/>
            <person name="Baker S."/>
            <person name="Barry K."/>
            <person name="Bills G."/>
            <person name="Bluhm B."/>
            <person name="Cannon C."/>
            <person name="Castanera R."/>
            <person name="Culley D."/>
            <person name="Daum C."/>
            <person name="Ezra D."/>
            <person name="Gonzalez J."/>
            <person name="Henrissat B."/>
            <person name="Kuo A."/>
            <person name="Liang C."/>
            <person name="Lipzen A."/>
            <person name="Lutzoni F."/>
            <person name="Magnuson J."/>
            <person name="Mondo S."/>
            <person name="Nolan M."/>
            <person name="Ohm R."/>
            <person name="Pangilinan J."/>
            <person name="Park H.-J."/>
            <person name="Ramirez L."/>
            <person name="Alfaro M."/>
            <person name="Sun H."/>
            <person name="Tritt A."/>
            <person name="Yoshinaga Y."/>
            <person name="Zwiers L.-H."/>
            <person name="Turgeon B."/>
            <person name="Goodwin S."/>
            <person name="Spatafora J."/>
            <person name="Crous P."/>
            <person name="Grigoriev I."/>
        </authorList>
    </citation>
    <scope>NUCLEOTIDE SEQUENCE</scope>
    <source>
        <strain evidence="10">CBS 109.77</strain>
    </source>
</reference>
<sequence>MPPKPAVPDEQEFEQPQTLLELPGGDLNGESIMWYFMSSPFFDGASNNVALFTQCRASAEGQALLNNRKLFEEALQNRYPLGLQFIVVAEPQAAGQPWVIQRQMKYKPTDKDGNLLDKVETQVQGTYYTVGNKILMAPSLLDVLQSRLLSTSIYLQELFEISKELSHYSPATGHTYLPPSYEAAKTAAPGSASRLGSPGLAPEADAPQVVASQPPLETSSATEFSDDLFLNSLTMTNHYGHEYMDENPLQGEPGSFVFSDTTRQVEARNKAKAAAQATGPAPPALPLPPKQEVESGANSMAPTPKPVPTPISTEARSRKGSVASVPKPSKASRRKSKGLTSPTSPTGP</sequence>
<organism evidence="10 11">
    <name type="scientific">Melanomma pulvis-pyrius CBS 109.77</name>
    <dbReference type="NCBI Taxonomy" id="1314802"/>
    <lineage>
        <taxon>Eukaryota</taxon>
        <taxon>Fungi</taxon>
        <taxon>Dikarya</taxon>
        <taxon>Ascomycota</taxon>
        <taxon>Pezizomycotina</taxon>
        <taxon>Dothideomycetes</taxon>
        <taxon>Pleosporomycetidae</taxon>
        <taxon>Pleosporales</taxon>
        <taxon>Melanommataceae</taxon>
        <taxon>Melanomma</taxon>
    </lineage>
</organism>
<feature type="region of interest" description="Disordered" evidence="9">
    <location>
        <begin position="187"/>
        <end position="223"/>
    </location>
</feature>
<dbReference type="OrthoDB" id="344220at2759"/>
<gene>
    <name evidence="8" type="primary">MED6</name>
    <name evidence="10" type="ORF">K505DRAFT_211836</name>
</gene>
<protein>
    <recommendedName>
        <fullName evidence="3 8">Mediator of RNA polymerase II transcription subunit 6</fullName>
    </recommendedName>
    <alternativeName>
        <fullName evidence="7 8">Mediator complex subunit 6</fullName>
    </alternativeName>
</protein>
<evidence type="ECO:0000256" key="6">
    <source>
        <dbReference type="ARBA" id="ARBA00023242"/>
    </source>
</evidence>
<evidence type="ECO:0000256" key="8">
    <source>
        <dbReference type="RuleBase" id="RU364143"/>
    </source>
</evidence>
<comment type="function">
    <text evidence="8">Component of the Mediator complex, a coactivator involved in the regulated transcription of nearly all RNA polymerase II-dependent genes. Mediator functions as a bridge to convey information from gene-specific regulatory proteins to the basal RNA polymerase II transcription machinery. Mediator is recruited to promoters by direct interactions with regulatory proteins and serves as a scaffold for the assembly of a functional preinitiation complex with RNA polymerase II and the general transcription factors.</text>
</comment>
<keyword evidence="6 8" id="KW-0539">Nucleus</keyword>
<keyword evidence="11" id="KW-1185">Reference proteome</keyword>
<evidence type="ECO:0000256" key="1">
    <source>
        <dbReference type="ARBA" id="ARBA00004123"/>
    </source>
</evidence>
<name>A0A6A6XC03_9PLEO</name>
<comment type="similarity">
    <text evidence="2 8">Belongs to the Mediator complex subunit 6 family.</text>
</comment>
<accession>A0A6A6XC03</accession>
<feature type="region of interest" description="Disordered" evidence="9">
    <location>
        <begin position="268"/>
        <end position="348"/>
    </location>
</feature>
<dbReference type="AlphaFoldDB" id="A0A6A6XC03"/>
<evidence type="ECO:0000256" key="3">
    <source>
        <dbReference type="ARBA" id="ARBA00020634"/>
    </source>
</evidence>
<evidence type="ECO:0000256" key="9">
    <source>
        <dbReference type="SAM" id="MobiDB-lite"/>
    </source>
</evidence>
<dbReference type="Proteomes" id="UP000799757">
    <property type="component" value="Unassembled WGS sequence"/>
</dbReference>
<keyword evidence="5 8" id="KW-0804">Transcription</keyword>
<feature type="compositionally biased region" description="Pro residues" evidence="9">
    <location>
        <begin position="280"/>
        <end position="289"/>
    </location>
</feature>